<dbReference type="PANTHER" id="PTHR30435:SF19">
    <property type="entry name" value="FLAGELLAR BASAL-BODY ROD PROTEIN FLGG"/>
    <property type="match status" value="1"/>
</dbReference>
<evidence type="ECO:0000256" key="3">
    <source>
        <dbReference type="ARBA" id="ARBA00023143"/>
    </source>
</evidence>
<reference evidence="6 7" key="1">
    <citation type="submission" date="2020-01" db="EMBL/GenBank/DDBJ databases">
        <title>Draft Genome Sequence of Vibrio sp. strain OCN044, Isolated from a Healthy Coral at Palmyra Atoll.</title>
        <authorList>
            <person name="Videau P."/>
            <person name="Loughran R."/>
            <person name="Esquivel A."/>
            <person name="Deadmond M."/>
            <person name="Paddock B.E."/>
            <person name="Saw J.H."/>
            <person name="Ushijima B."/>
        </authorList>
    </citation>
    <scope>NUCLEOTIDE SEQUENCE [LARGE SCALE GENOMIC DNA]</scope>
    <source>
        <strain evidence="6 7">OCN044</strain>
    </source>
</reference>
<evidence type="ECO:0000256" key="1">
    <source>
        <dbReference type="ARBA" id="ARBA00004117"/>
    </source>
</evidence>
<dbReference type="RefSeq" id="WP_160931426.1">
    <property type="nucleotide sequence ID" value="NZ_WWEU01000005.1"/>
</dbReference>
<dbReference type="SUPFAM" id="SSF117143">
    <property type="entry name" value="Flagellar hook protein flgE"/>
    <property type="match status" value="1"/>
</dbReference>
<evidence type="ECO:0000256" key="2">
    <source>
        <dbReference type="ARBA" id="ARBA00009677"/>
    </source>
</evidence>
<dbReference type="GO" id="GO:0071978">
    <property type="term" value="P:bacterial-type flagellum-dependent swarming motility"/>
    <property type="evidence" value="ECO:0007669"/>
    <property type="project" value="TreeGrafter"/>
</dbReference>
<dbReference type="InterPro" id="IPR037925">
    <property type="entry name" value="FlgE/F/G-like"/>
</dbReference>
<organism evidence="6 7">
    <name type="scientific">Vibrio tetraodonis subsp. pristinus</name>
    <dbReference type="NCBI Taxonomy" id="2695891"/>
    <lineage>
        <taxon>Bacteria</taxon>
        <taxon>Pseudomonadati</taxon>
        <taxon>Pseudomonadota</taxon>
        <taxon>Gammaproteobacteria</taxon>
        <taxon>Vibrionales</taxon>
        <taxon>Vibrionaceae</taxon>
        <taxon>Vibrio</taxon>
    </lineage>
</organism>
<protein>
    <submittedName>
        <fullName evidence="6">Uncharacterized protein</fullName>
    </submittedName>
</protein>
<gene>
    <name evidence="6" type="ORF">GTG28_15480</name>
</gene>
<evidence type="ECO:0000313" key="7">
    <source>
        <dbReference type="Proteomes" id="UP000478571"/>
    </source>
</evidence>
<dbReference type="InterPro" id="IPR010930">
    <property type="entry name" value="Flg_bb/hook_C_dom"/>
</dbReference>
<dbReference type="AlphaFoldDB" id="A0A6L8LYS1"/>
<dbReference type="EMBL" id="WWEU01000005">
    <property type="protein sequence ID" value="MYM60633.1"/>
    <property type="molecule type" value="Genomic_DNA"/>
</dbReference>
<comment type="caution">
    <text evidence="6">The sequence shown here is derived from an EMBL/GenBank/DDBJ whole genome shotgun (WGS) entry which is preliminary data.</text>
</comment>
<sequence length="215" mass="23904">MNKIPEIVLQSFKTDLESIERVSTNTANVTTPGFKAYLNTSSSVDNSQGELKKTSRPMDIAIDGSGWFVARNGSSMILTRNGQFHRNAEGFLSTMSGYVLQGYSGDIFVGDGKLSLGQEGQILIDDTVLDKFLISTPTNSQLEKYKNGEIQLNLSEKLNISENSVLRQSYVEQSNVQPSDSVLQMMLLNKHTQTMQKTYQTYNQIIQKTISDLGK</sequence>
<accession>A0A6L8LYS1</accession>
<keyword evidence="7" id="KW-1185">Reference proteome</keyword>
<dbReference type="Pfam" id="PF22692">
    <property type="entry name" value="LlgE_F_G_D1"/>
    <property type="match status" value="1"/>
</dbReference>
<feature type="domain" description="Flagellar hook protein FlgE/F/G-like D1" evidence="5">
    <location>
        <begin position="61"/>
        <end position="122"/>
    </location>
</feature>
<dbReference type="Pfam" id="PF06429">
    <property type="entry name" value="Flg_bbr_C"/>
    <property type="match status" value="1"/>
</dbReference>
<dbReference type="GO" id="GO:0009425">
    <property type="term" value="C:bacterial-type flagellum basal body"/>
    <property type="evidence" value="ECO:0007669"/>
    <property type="project" value="UniProtKB-SubCell"/>
</dbReference>
<proteinExistence type="inferred from homology"/>
<name>A0A6L8LYS1_9VIBR</name>
<evidence type="ECO:0000259" key="4">
    <source>
        <dbReference type="Pfam" id="PF06429"/>
    </source>
</evidence>
<keyword evidence="3" id="KW-0975">Bacterial flagellum</keyword>
<dbReference type="PANTHER" id="PTHR30435">
    <property type="entry name" value="FLAGELLAR PROTEIN"/>
    <property type="match status" value="1"/>
</dbReference>
<comment type="similarity">
    <text evidence="2">Belongs to the flagella basal body rod proteins family.</text>
</comment>
<evidence type="ECO:0000259" key="5">
    <source>
        <dbReference type="Pfam" id="PF22692"/>
    </source>
</evidence>
<dbReference type="Proteomes" id="UP000478571">
    <property type="component" value="Unassembled WGS sequence"/>
</dbReference>
<comment type="subcellular location">
    <subcellularLocation>
        <location evidence="1">Bacterial flagellum basal body</location>
    </subcellularLocation>
</comment>
<feature type="domain" description="Flagellar basal-body/hook protein C-terminal" evidence="4">
    <location>
        <begin position="167"/>
        <end position="211"/>
    </location>
</feature>
<evidence type="ECO:0000313" key="6">
    <source>
        <dbReference type="EMBL" id="MYM60633.1"/>
    </source>
</evidence>
<dbReference type="InterPro" id="IPR053967">
    <property type="entry name" value="LlgE_F_G-like_D1"/>
</dbReference>